<feature type="transmembrane region" description="Helical" evidence="5">
    <location>
        <begin position="113"/>
        <end position="134"/>
    </location>
</feature>
<evidence type="ECO:0000256" key="5">
    <source>
        <dbReference type="SAM" id="Phobius"/>
    </source>
</evidence>
<name>A0ABR0EJ43_ZASCE</name>
<proteinExistence type="predicted"/>
<dbReference type="Pfam" id="PF00023">
    <property type="entry name" value="Ank"/>
    <property type="match status" value="1"/>
</dbReference>
<evidence type="ECO:0000256" key="2">
    <source>
        <dbReference type="ARBA" id="ARBA00023043"/>
    </source>
</evidence>
<feature type="transmembrane region" description="Helical" evidence="5">
    <location>
        <begin position="256"/>
        <end position="276"/>
    </location>
</feature>
<gene>
    <name evidence="6" type="ORF">PRZ48_006874</name>
</gene>
<sequence>MAATVLLSLPGCGGDPGFAGVQDHGKASYTIFLAEGLGTHELNVHPALQTAIRDGVRKTVLKVRKAVSKTTSTTVDDLPQTGKSENDESQEVNGREDQAQGHELHGHRYWIDWVVTFVPGVFWLVSLIPALLFYKPSGISTSIKADPVNIWNSTTLKLDPDIGGTGIRIGIYIPIGLALLTLLAGLLHNEDSGAKEIGNAQLLTLFYLNFNAVKAAAPRFKKLTFPEVMVACMSIDLTAAGLQMTTSGKESLASRWFVFASGLNQLIAASIVCVMLSRIRHNYAFSTDNCADINWWGRVDSCTGPSKSTWAYLAARWCILLHGLWLDWRYAQDFHRIEKDWRSLASGDQETDKRKSEFEDTAYPYGRLRATVFSKWAEFLPSILVAMVGIEVLVRRVSLDSNITDWGQSAALVLAIAGAIHWGYVIDQVRIELTDRDYRKLRPVDYPRYANEWLPRQSDWNKRLLAAAKEGDIKAMRQTLRHANVNHVEDGMTALLYAVRFDNVDLVIELMSRKPGAQPVIEGATPAVSFAAEHGSLNVLKHFIPEPSPQQEGSIGLKQRMKRAFERNLTMAFRTDAGRSDQVLNPLDRNDRSILWLAAVNGQKEIIRYVLGVWNPQTTEQEFLKPDQMTKRTLLFELAETGKHKILMSPLLELCPRPILGNTLKQAVEQRNIKALETLVKCRLGPLAVNETGSSIFHLMSSDPGPNSLLSPLGNLHVRTGQTFDIGDATGRTPLHIAILSNAQEPAKLLAFYDANPHVKDNSGDTPFWAAIRSQNEDLIAICCYRQFYDEDLIASIRESPNKVPSAWPSRFRSSALYSNKPLFLHALEKGYVSLFIALMKTSEGWPQGSLKPDGKQSSDLSPGPDSLVADLEALLSKMSGDDRTFCEQRIREGGGGAYLKPHQESTTHAQ</sequence>
<keyword evidence="1" id="KW-0677">Repeat</keyword>
<reference evidence="6 7" key="1">
    <citation type="journal article" date="2023" name="G3 (Bethesda)">
        <title>A chromosome-level genome assembly of Zasmidium syzygii isolated from banana leaves.</title>
        <authorList>
            <person name="van Westerhoven A.C."/>
            <person name="Mehrabi R."/>
            <person name="Talebi R."/>
            <person name="Steentjes M.B.F."/>
            <person name="Corcolon B."/>
            <person name="Chong P.A."/>
            <person name="Kema G.H.J."/>
            <person name="Seidl M.F."/>
        </authorList>
    </citation>
    <scope>NUCLEOTIDE SEQUENCE [LARGE SCALE GENOMIC DNA]</scope>
    <source>
        <strain evidence="6 7">P124</strain>
    </source>
</reference>
<evidence type="ECO:0000313" key="7">
    <source>
        <dbReference type="Proteomes" id="UP001305779"/>
    </source>
</evidence>
<feature type="region of interest" description="Disordered" evidence="4">
    <location>
        <begin position="72"/>
        <end position="99"/>
    </location>
</feature>
<accession>A0ABR0EJ43</accession>
<feature type="repeat" description="ANK" evidence="3">
    <location>
        <begin position="730"/>
        <end position="762"/>
    </location>
</feature>
<keyword evidence="2 3" id="KW-0040">ANK repeat</keyword>
<organism evidence="6 7">
    <name type="scientific">Zasmidium cellare</name>
    <name type="common">Wine cellar mold</name>
    <name type="synonym">Racodium cellare</name>
    <dbReference type="NCBI Taxonomy" id="395010"/>
    <lineage>
        <taxon>Eukaryota</taxon>
        <taxon>Fungi</taxon>
        <taxon>Dikarya</taxon>
        <taxon>Ascomycota</taxon>
        <taxon>Pezizomycotina</taxon>
        <taxon>Dothideomycetes</taxon>
        <taxon>Dothideomycetidae</taxon>
        <taxon>Mycosphaerellales</taxon>
        <taxon>Mycosphaerellaceae</taxon>
        <taxon>Zasmidium</taxon>
    </lineage>
</organism>
<feature type="transmembrane region" description="Helical" evidence="5">
    <location>
        <begin position="169"/>
        <end position="188"/>
    </location>
</feature>
<comment type="caution">
    <text evidence="6">The sequence shown here is derived from an EMBL/GenBank/DDBJ whole genome shotgun (WGS) entry which is preliminary data.</text>
</comment>
<evidence type="ECO:0000313" key="6">
    <source>
        <dbReference type="EMBL" id="KAK4501068.1"/>
    </source>
</evidence>
<keyword evidence="5" id="KW-1133">Transmembrane helix</keyword>
<dbReference type="InterPro" id="IPR002110">
    <property type="entry name" value="Ankyrin_rpt"/>
</dbReference>
<dbReference type="PANTHER" id="PTHR24198">
    <property type="entry name" value="ANKYRIN REPEAT AND PROTEIN KINASE DOMAIN-CONTAINING PROTEIN"/>
    <property type="match status" value="1"/>
</dbReference>
<keyword evidence="5" id="KW-0812">Transmembrane</keyword>
<keyword evidence="7" id="KW-1185">Reference proteome</keyword>
<dbReference type="EMBL" id="JAXOVC010000005">
    <property type="protein sequence ID" value="KAK4501068.1"/>
    <property type="molecule type" value="Genomic_DNA"/>
</dbReference>
<dbReference type="PROSITE" id="PS50088">
    <property type="entry name" value="ANK_REPEAT"/>
    <property type="match status" value="1"/>
</dbReference>
<dbReference type="InterPro" id="IPR036770">
    <property type="entry name" value="Ankyrin_rpt-contain_sf"/>
</dbReference>
<evidence type="ECO:0000256" key="4">
    <source>
        <dbReference type="SAM" id="MobiDB-lite"/>
    </source>
</evidence>
<dbReference type="Gene3D" id="1.25.40.20">
    <property type="entry name" value="Ankyrin repeat-containing domain"/>
    <property type="match status" value="2"/>
</dbReference>
<protein>
    <submittedName>
        <fullName evidence="6">Uncharacterized protein</fullName>
    </submittedName>
</protein>
<dbReference type="PROSITE" id="PS50297">
    <property type="entry name" value="ANK_REP_REGION"/>
    <property type="match status" value="1"/>
</dbReference>
<evidence type="ECO:0000256" key="1">
    <source>
        <dbReference type="ARBA" id="ARBA00022737"/>
    </source>
</evidence>
<dbReference type="SUPFAM" id="SSF48403">
    <property type="entry name" value="Ankyrin repeat"/>
    <property type="match status" value="1"/>
</dbReference>
<feature type="region of interest" description="Disordered" evidence="4">
    <location>
        <begin position="847"/>
        <end position="867"/>
    </location>
</feature>
<dbReference type="SMART" id="SM00248">
    <property type="entry name" value="ANK"/>
    <property type="match status" value="4"/>
</dbReference>
<evidence type="ECO:0000256" key="3">
    <source>
        <dbReference type="PROSITE-ProRule" id="PRU00023"/>
    </source>
</evidence>
<dbReference type="PANTHER" id="PTHR24198:SF165">
    <property type="entry name" value="ANKYRIN REPEAT-CONTAINING PROTEIN-RELATED"/>
    <property type="match status" value="1"/>
</dbReference>
<dbReference type="Proteomes" id="UP001305779">
    <property type="component" value="Unassembled WGS sequence"/>
</dbReference>
<keyword evidence="5" id="KW-0472">Membrane</keyword>